<dbReference type="PANTHER" id="PTHR43030:SF1">
    <property type="entry name" value="PHOSPHOENOLPYRUVATE SYNTHASE"/>
    <property type="match status" value="1"/>
</dbReference>
<sequence>MFTVVLNEADREPLRRIGSKALQLARMSGRGIAVPGGFIVTSEALDRFLSHNGLQLSAGDSGLEDRVLEASVPDDVRSEVADAYAQLIESEGRSEIAVAVRSSCSAEDLEEASFAGQYETILNVTDLPHLLDSLKRCWASLFSARVQGYALQSRIDWNIRDWPMGVLVQLMVQAEVSGVAFSMNPVTQNNREMVINASYGLGEAVVSGLVTPDMYSIDKQSGSIHKELGCKEMKIVAAAKGTVEADTTEEEQNRFCLTEEQVRLLAEQTQTIEAIYGNPVDIEFAIKQGRIYILQARPITA</sequence>
<comment type="similarity">
    <text evidence="2">Belongs to the PEP-utilizing enzyme family.</text>
</comment>
<evidence type="ECO:0000313" key="11">
    <source>
        <dbReference type="EMBL" id="CAG7623388.1"/>
    </source>
</evidence>
<keyword evidence="5" id="KW-0479">Metal-binding</keyword>
<keyword evidence="4 11" id="KW-0808">Transferase</keyword>
<keyword evidence="8" id="KW-0067">ATP-binding</keyword>
<proteinExistence type="inferred from homology"/>
<dbReference type="GO" id="GO:0008986">
    <property type="term" value="F:pyruvate, water dikinase activity"/>
    <property type="evidence" value="ECO:0007669"/>
    <property type="project" value="InterPro"/>
</dbReference>
<evidence type="ECO:0000256" key="1">
    <source>
        <dbReference type="ARBA" id="ARBA00001946"/>
    </source>
</evidence>
<dbReference type="EMBL" id="CAJVAS010000009">
    <property type="protein sequence ID" value="CAG7623388.1"/>
    <property type="molecule type" value="Genomic_DNA"/>
</dbReference>
<dbReference type="Proteomes" id="UP000693672">
    <property type="component" value="Unassembled WGS sequence"/>
</dbReference>
<keyword evidence="9" id="KW-0460">Magnesium</keyword>
<evidence type="ECO:0000256" key="6">
    <source>
        <dbReference type="ARBA" id="ARBA00022741"/>
    </source>
</evidence>
<dbReference type="AlphaFoldDB" id="A0A916K4F5"/>
<dbReference type="Pfam" id="PF01326">
    <property type="entry name" value="PPDK_N"/>
    <property type="match status" value="1"/>
</dbReference>
<name>A0A916K4F5_9BACL</name>
<keyword evidence="6" id="KW-0547">Nucleotide-binding</keyword>
<gene>
    <name evidence="11" type="primary">ppsA</name>
    <name evidence="11" type="ORF">PAESOLCIP111_02516</name>
</gene>
<evidence type="ECO:0000256" key="9">
    <source>
        <dbReference type="ARBA" id="ARBA00022842"/>
    </source>
</evidence>
<keyword evidence="12" id="KW-1185">Reference proteome</keyword>
<dbReference type="InterPro" id="IPR006319">
    <property type="entry name" value="PEP_synth"/>
</dbReference>
<feature type="domain" description="Pyruvate phosphate dikinase AMP/ATP-binding" evidence="10">
    <location>
        <begin position="16"/>
        <end position="300"/>
    </location>
</feature>
<dbReference type="GO" id="GO:0046872">
    <property type="term" value="F:metal ion binding"/>
    <property type="evidence" value="ECO:0007669"/>
    <property type="project" value="UniProtKB-KW"/>
</dbReference>
<evidence type="ECO:0000256" key="2">
    <source>
        <dbReference type="ARBA" id="ARBA00007837"/>
    </source>
</evidence>
<keyword evidence="7" id="KW-0418">Kinase</keyword>
<evidence type="ECO:0000256" key="8">
    <source>
        <dbReference type="ARBA" id="ARBA00022840"/>
    </source>
</evidence>
<evidence type="ECO:0000256" key="7">
    <source>
        <dbReference type="ARBA" id="ARBA00022777"/>
    </source>
</evidence>
<evidence type="ECO:0000256" key="3">
    <source>
        <dbReference type="ARBA" id="ARBA00021623"/>
    </source>
</evidence>
<dbReference type="PANTHER" id="PTHR43030">
    <property type="entry name" value="PHOSPHOENOLPYRUVATE SYNTHASE"/>
    <property type="match status" value="1"/>
</dbReference>
<organism evidence="11 12">
    <name type="scientific">Paenibacillus solanacearum</name>
    <dbReference type="NCBI Taxonomy" id="2048548"/>
    <lineage>
        <taxon>Bacteria</taxon>
        <taxon>Bacillati</taxon>
        <taxon>Bacillota</taxon>
        <taxon>Bacilli</taxon>
        <taxon>Bacillales</taxon>
        <taxon>Paenibacillaceae</taxon>
        <taxon>Paenibacillus</taxon>
    </lineage>
</organism>
<evidence type="ECO:0000313" key="12">
    <source>
        <dbReference type="Proteomes" id="UP000693672"/>
    </source>
</evidence>
<comment type="caution">
    <text evidence="11">The sequence shown here is derived from an EMBL/GenBank/DDBJ whole genome shotgun (WGS) entry which is preliminary data.</text>
</comment>
<dbReference type="GO" id="GO:0005524">
    <property type="term" value="F:ATP binding"/>
    <property type="evidence" value="ECO:0007669"/>
    <property type="project" value="UniProtKB-KW"/>
</dbReference>
<dbReference type="InterPro" id="IPR002192">
    <property type="entry name" value="PPDK_AMP/ATP-bd"/>
</dbReference>
<protein>
    <recommendedName>
        <fullName evidence="3">Phosphoenolpyruvate synthase</fullName>
    </recommendedName>
</protein>
<accession>A0A916K4F5</accession>
<evidence type="ECO:0000259" key="10">
    <source>
        <dbReference type="Pfam" id="PF01326"/>
    </source>
</evidence>
<evidence type="ECO:0000256" key="5">
    <source>
        <dbReference type="ARBA" id="ARBA00022723"/>
    </source>
</evidence>
<evidence type="ECO:0000256" key="4">
    <source>
        <dbReference type="ARBA" id="ARBA00022679"/>
    </source>
</evidence>
<reference evidence="11" key="1">
    <citation type="submission" date="2021-06" db="EMBL/GenBank/DDBJ databases">
        <authorList>
            <person name="Criscuolo A."/>
        </authorList>
    </citation>
    <scope>NUCLEOTIDE SEQUENCE</scope>
    <source>
        <strain evidence="11">CIP111600</strain>
    </source>
</reference>
<comment type="cofactor">
    <cofactor evidence="1">
        <name>Mg(2+)</name>
        <dbReference type="ChEBI" id="CHEBI:18420"/>
    </cofactor>
</comment>